<dbReference type="AlphaFoldDB" id="A0AAE7BR87"/>
<accession>A0AAE7BR87</accession>
<protein>
    <submittedName>
        <fullName evidence="1">Uncharacterized protein</fullName>
    </submittedName>
</protein>
<organism evidence="1 2">
    <name type="scientific">Ligilactobacillus murinus</name>
    <dbReference type="NCBI Taxonomy" id="1622"/>
    <lineage>
        <taxon>Bacteria</taxon>
        <taxon>Bacillati</taxon>
        <taxon>Bacillota</taxon>
        <taxon>Bacilli</taxon>
        <taxon>Lactobacillales</taxon>
        <taxon>Lactobacillaceae</taxon>
        <taxon>Ligilactobacillus</taxon>
    </lineage>
</organism>
<evidence type="ECO:0000313" key="2">
    <source>
        <dbReference type="Proteomes" id="UP000463931"/>
    </source>
</evidence>
<reference evidence="1 2" key="1">
    <citation type="journal article" date="2019" name="Nat. Med.">
        <title>Preventing dysbiosis of the neonatal mouse intestinal microbiome protects against late-onset sepsis.</title>
        <authorList>
            <person name="Singer J.R."/>
            <person name="Blosser E.G."/>
            <person name="Zindl C.L."/>
            <person name="Silberger D.J."/>
            <person name="Conlan S."/>
            <person name="Laufer V.A."/>
            <person name="DiToro D."/>
            <person name="Deming C."/>
            <person name="Kumar R."/>
            <person name="Morrow C.D."/>
            <person name="Segre J.A."/>
            <person name="Gray M.J."/>
            <person name="Randolph D.A."/>
            <person name="Weaver C.T."/>
        </authorList>
    </citation>
    <scope>NUCLEOTIDE SEQUENCE [LARGE SCALE GENOMIC DNA]</scope>
    <source>
        <strain evidence="1 2">V10</strain>
    </source>
</reference>
<dbReference type="Proteomes" id="UP000463931">
    <property type="component" value="Chromosome"/>
</dbReference>
<gene>
    <name evidence="1" type="ORF">FEE40_10575</name>
</gene>
<dbReference type="EMBL" id="CP040852">
    <property type="protein sequence ID" value="QIA90564.1"/>
    <property type="molecule type" value="Genomic_DNA"/>
</dbReference>
<proteinExistence type="predicted"/>
<dbReference type="RefSeq" id="WP_163587148.1">
    <property type="nucleotide sequence ID" value="NZ_CP040852.1"/>
</dbReference>
<evidence type="ECO:0000313" key="1">
    <source>
        <dbReference type="EMBL" id="QIA90564.1"/>
    </source>
</evidence>
<sequence length="208" mass="24613">MLDKLSNVSAGVSNWFGEVRDRSDFIEWLKIAPYKKIMDNRGRYIELANDRGYLQLLEIQGKDILNLGHEEQQITLLNYHNWLIQFQYDLEIYSTKLPTDTTRQVRYLTSCLNRTKAKLKKTNNQRVRAQLQDQKQILEQNIKTELMIQKQIYNSEFILFLYGKTVRELDDLVAKAMSYGNQDFVPKVISRSKKEQILEQINNMSEKI</sequence>
<name>A0AAE7BR87_9LACO</name>